<dbReference type="AlphaFoldDB" id="A0A8X6FKS9"/>
<reference evidence="1" key="1">
    <citation type="submission" date="2020-07" db="EMBL/GenBank/DDBJ databases">
        <title>Multicomponent nature underlies the extraordinary mechanical properties of spider dragline silk.</title>
        <authorList>
            <person name="Kono N."/>
            <person name="Nakamura H."/>
            <person name="Mori M."/>
            <person name="Yoshida Y."/>
            <person name="Ohtoshi R."/>
            <person name="Malay A.D."/>
            <person name="Moran D.A.P."/>
            <person name="Tomita M."/>
            <person name="Numata K."/>
            <person name="Arakawa K."/>
        </authorList>
    </citation>
    <scope>NUCLEOTIDE SEQUENCE</scope>
</reference>
<proteinExistence type="predicted"/>
<organism evidence="1 2">
    <name type="scientific">Trichonephila clavata</name>
    <name type="common">Joro spider</name>
    <name type="synonym">Nephila clavata</name>
    <dbReference type="NCBI Taxonomy" id="2740835"/>
    <lineage>
        <taxon>Eukaryota</taxon>
        <taxon>Metazoa</taxon>
        <taxon>Ecdysozoa</taxon>
        <taxon>Arthropoda</taxon>
        <taxon>Chelicerata</taxon>
        <taxon>Arachnida</taxon>
        <taxon>Araneae</taxon>
        <taxon>Araneomorphae</taxon>
        <taxon>Entelegynae</taxon>
        <taxon>Araneoidea</taxon>
        <taxon>Nephilidae</taxon>
        <taxon>Trichonephila</taxon>
    </lineage>
</organism>
<name>A0A8X6FKS9_TRICU</name>
<gene>
    <name evidence="1" type="ORF">TNCT_66761</name>
</gene>
<keyword evidence="2" id="KW-1185">Reference proteome</keyword>
<evidence type="ECO:0000313" key="1">
    <source>
        <dbReference type="EMBL" id="GFQ82957.1"/>
    </source>
</evidence>
<sequence length="101" mass="11502">MEDSENDVERLKLLKALCGKRFVPVNVREKMVNCINFSHTHKTKIIEASGSEKVSKYENHINGEIKNVSSDINFGTDIHEMNYKEKVFSPGIEKYSGKKLG</sequence>
<dbReference type="EMBL" id="BMAO01022584">
    <property type="protein sequence ID" value="GFQ82957.1"/>
    <property type="molecule type" value="Genomic_DNA"/>
</dbReference>
<protein>
    <submittedName>
        <fullName evidence="1">Uncharacterized protein</fullName>
    </submittedName>
</protein>
<comment type="caution">
    <text evidence="1">The sequence shown here is derived from an EMBL/GenBank/DDBJ whole genome shotgun (WGS) entry which is preliminary data.</text>
</comment>
<evidence type="ECO:0000313" key="2">
    <source>
        <dbReference type="Proteomes" id="UP000887116"/>
    </source>
</evidence>
<accession>A0A8X6FKS9</accession>
<dbReference type="Proteomes" id="UP000887116">
    <property type="component" value="Unassembled WGS sequence"/>
</dbReference>